<evidence type="ECO:0000313" key="1">
    <source>
        <dbReference type="EMBL" id="OGB89317.1"/>
    </source>
</evidence>
<dbReference type="Proteomes" id="UP000178724">
    <property type="component" value="Unassembled WGS sequence"/>
</dbReference>
<name>A0A1F4Q0A6_UNCSA</name>
<evidence type="ECO:0000313" key="2">
    <source>
        <dbReference type="Proteomes" id="UP000178724"/>
    </source>
</evidence>
<reference evidence="1 2" key="1">
    <citation type="journal article" date="2016" name="Nat. Commun.">
        <title>Thousands of microbial genomes shed light on interconnected biogeochemical processes in an aquifer system.</title>
        <authorList>
            <person name="Anantharaman K."/>
            <person name="Brown C.T."/>
            <person name="Hug L.A."/>
            <person name="Sharon I."/>
            <person name="Castelle C.J."/>
            <person name="Probst A.J."/>
            <person name="Thomas B.C."/>
            <person name="Singh A."/>
            <person name="Wilkins M.J."/>
            <person name="Karaoz U."/>
            <person name="Brodie E.L."/>
            <person name="Williams K.H."/>
            <person name="Hubbard S.S."/>
            <person name="Banfield J.F."/>
        </authorList>
    </citation>
    <scope>NUCLEOTIDE SEQUENCE [LARGE SCALE GENOMIC DNA]</scope>
</reference>
<accession>A0A1F4Q0A6</accession>
<evidence type="ECO:0008006" key="3">
    <source>
        <dbReference type="Google" id="ProtNLM"/>
    </source>
</evidence>
<gene>
    <name evidence="1" type="ORF">A2625_04030</name>
</gene>
<sequence length="235" mass="27343">MIEAELSHKIDNRSEDVLTSTVFGLLKYSFAKDLLISFLGKAQSVSDPSSYFSHLIGDHLLFAGDYRFVFWKYFDRYGEPDLIIEGPDYVIIIEVKYLSGLSGELQLENYHNLMENKYKKKANKYLIFLTADLSIPGLPASTINLLKDKNFFWLSWYELNKAILSISMTCGGTLKEISADLLRLLKESRNIVEFEGFSKYNIMPRQNYLFWKQRESIFSQYRKAELPDPIFFKGE</sequence>
<comment type="caution">
    <text evidence="1">The sequence shown here is derived from an EMBL/GenBank/DDBJ whole genome shotgun (WGS) entry which is preliminary data.</text>
</comment>
<dbReference type="EMBL" id="METM01000027">
    <property type="protein sequence ID" value="OGB89317.1"/>
    <property type="molecule type" value="Genomic_DNA"/>
</dbReference>
<proteinExistence type="predicted"/>
<protein>
    <recommendedName>
        <fullName evidence="3">NERD domain-containing protein</fullName>
    </recommendedName>
</protein>
<dbReference type="AlphaFoldDB" id="A0A1F4Q0A6"/>
<organism evidence="1 2">
    <name type="scientific">candidate division WOR-1 bacterium RIFCSPHIGHO2_01_FULL_53_15</name>
    <dbReference type="NCBI Taxonomy" id="1802564"/>
    <lineage>
        <taxon>Bacteria</taxon>
        <taxon>Bacillati</taxon>
        <taxon>Saganbacteria</taxon>
    </lineage>
</organism>